<dbReference type="InterPro" id="IPR013078">
    <property type="entry name" value="His_Pase_superF_clade-1"/>
</dbReference>
<evidence type="ECO:0000313" key="8">
    <source>
        <dbReference type="Proteomes" id="UP000627984"/>
    </source>
</evidence>
<dbReference type="InterPro" id="IPR005952">
    <property type="entry name" value="Phosphogly_mut1"/>
</dbReference>
<dbReference type="InterPro" id="IPR029033">
    <property type="entry name" value="His_PPase_superfam"/>
</dbReference>
<dbReference type="GO" id="GO:0004619">
    <property type="term" value="F:phosphoglycerate mutase activity"/>
    <property type="evidence" value="ECO:0007669"/>
    <property type="project" value="UniProtKB-EC"/>
</dbReference>
<reference evidence="7" key="2">
    <citation type="submission" date="2022-09" db="EMBL/GenBank/DDBJ databases">
        <authorList>
            <person name="Sun Q."/>
            <person name="Ohkuma M."/>
        </authorList>
    </citation>
    <scope>NUCLEOTIDE SEQUENCE</scope>
    <source>
        <strain evidence="7">JCM 3093</strain>
    </source>
</reference>
<dbReference type="SUPFAM" id="SSF53254">
    <property type="entry name" value="Phosphoglycerate mutase-like"/>
    <property type="match status" value="1"/>
</dbReference>
<keyword evidence="3" id="KW-0324">Glycolysis</keyword>
<dbReference type="Gene3D" id="3.40.50.1240">
    <property type="entry name" value="Phosphoglycerate mutase-like"/>
    <property type="match status" value="1"/>
</dbReference>
<sequence length="178" mass="20533">MPIEIVFETHSWSQDNDRGIATGWLPGSLSDRGRRLAVELGERRRKDGLAAVFTSDLTRAVETASLAFAGTDIPILHDWRLRECDYGDNNGLRAIQLHRSRFEHLDKPYPRGESWRQAVHRVGRFLGDLPLRWSDSRVLVIGHVATRWAFDHLINNVSLEELVDADFGWREGWEYRLT</sequence>
<dbReference type="Proteomes" id="UP000627984">
    <property type="component" value="Unassembled WGS sequence"/>
</dbReference>
<dbReference type="Pfam" id="PF00300">
    <property type="entry name" value="His_Phos_1"/>
    <property type="match status" value="1"/>
</dbReference>
<evidence type="ECO:0000313" key="7">
    <source>
        <dbReference type="EMBL" id="GGK70042.1"/>
    </source>
</evidence>
<feature type="active site" description="Tele-phosphohistidine intermediate" evidence="5">
    <location>
        <position position="10"/>
    </location>
</feature>
<accession>A0AA37BH68</accession>
<feature type="binding site" evidence="6">
    <location>
        <begin position="83"/>
        <end position="86"/>
    </location>
    <ligand>
        <name>substrate</name>
    </ligand>
</feature>
<dbReference type="AlphaFoldDB" id="A0AA37BH68"/>
<dbReference type="CDD" id="cd07067">
    <property type="entry name" value="HP_PGM_like"/>
    <property type="match status" value="1"/>
</dbReference>
<protein>
    <recommendedName>
        <fullName evidence="2">phosphoglycerate mutase (2,3-diphosphoglycerate-dependent)</fullName>
        <ecNumber evidence="2">5.4.2.11</ecNumber>
    </recommendedName>
</protein>
<dbReference type="RefSeq" id="WP_191895436.1">
    <property type="nucleotide sequence ID" value="NZ_BMQD01000009.1"/>
</dbReference>
<evidence type="ECO:0000256" key="5">
    <source>
        <dbReference type="PIRSR" id="PIRSR613078-1"/>
    </source>
</evidence>
<feature type="active site" description="Proton donor/acceptor" evidence="5">
    <location>
        <position position="83"/>
    </location>
</feature>
<comment type="similarity">
    <text evidence="1">Belongs to the phosphoglycerate mutase family. BPG-dependent PGAM subfamily.</text>
</comment>
<organism evidence="7 8">
    <name type="scientific">Planomonospora parontospora</name>
    <dbReference type="NCBI Taxonomy" id="58119"/>
    <lineage>
        <taxon>Bacteria</taxon>
        <taxon>Bacillati</taxon>
        <taxon>Actinomycetota</taxon>
        <taxon>Actinomycetes</taxon>
        <taxon>Streptosporangiales</taxon>
        <taxon>Streptosporangiaceae</taxon>
        <taxon>Planomonospora</taxon>
    </lineage>
</organism>
<reference evidence="7" key="1">
    <citation type="journal article" date="2014" name="Int. J. Syst. Evol. Microbiol.">
        <title>Complete genome sequence of Corynebacterium casei LMG S-19264T (=DSM 44701T), isolated from a smear-ripened cheese.</title>
        <authorList>
            <consortium name="US DOE Joint Genome Institute (JGI-PGF)"/>
            <person name="Walter F."/>
            <person name="Albersmeier A."/>
            <person name="Kalinowski J."/>
            <person name="Ruckert C."/>
        </authorList>
    </citation>
    <scope>NUCLEOTIDE SEQUENCE</scope>
    <source>
        <strain evidence="7">JCM 3093</strain>
    </source>
</reference>
<name>A0AA37BH68_9ACTN</name>
<gene>
    <name evidence="7" type="ORF">GCM10010126_31790</name>
</gene>
<evidence type="ECO:0000256" key="2">
    <source>
        <dbReference type="ARBA" id="ARBA00012028"/>
    </source>
</evidence>
<evidence type="ECO:0000256" key="6">
    <source>
        <dbReference type="PIRSR" id="PIRSR613078-2"/>
    </source>
</evidence>
<evidence type="ECO:0000256" key="3">
    <source>
        <dbReference type="ARBA" id="ARBA00023152"/>
    </source>
</evidence>
<feature type="binding site" evidence="6">
    <location>
        <begin position="22"/>
        <end position="23"/>
    </location>
    <ligand>
        <name>substrate</name>
    </ligand>
</feature>
<dbReference type="EMBL" id="BMQD01000009">
    <property type="protein sequence ID" value="GGK70042.1"/>
    <property type="molecule type" value="Genomic_DNA"/>
</dbReference>
<comment type="caution">
    <text evidence="7">The sequence shown here is derived from an EMBL/GenBank/DDBJ whole genome shotgun (WGS) entry which is preliminary data.</text>
</comment>
<dbReference type="PANTHER" id="PTHR11931">
    <property type="entry name" value="PHOSPHOGLYCERATE MUTASE"/>
    <property type="match status" value="1"/>
</dbReference>
<evidence type="ECO:0000256" key="4">
    <source>
        <dbReference type="ARBA" id="ARBA00023235"/>
    </source>
</evidence>
<evidence type="ECO:0000256" key="1">
    <source>
        <dbReference type="ARBA" id="ARBA00006717"/>
    </source>
</evidence>
<feature type="binding site" evidence="6">
    <location>
        <position position="59"/>
    </location>
    <ligand>
        <name>substrate</name>
    </ligand>
</feature>
<keyword evidence="4" id="KW-0413">Isomerase</keyword>
<dbReference type="GO" id="GO:0006096">
    <property type="term" value="P:glycolytic process"/>
    <property type="evidence" value="ECO:0007669"/>
    <property type="project" value="UniProtKB-KW"/>
</dbReference>
<proteinExistence type="inferred from homology"/>
<dbReference type="EC" id="5.4.2.11" evidence="2"/>